<dbReference type="RefSeq" id="WP_425343766.1">
    <property type="nucleotide sequence ID" value="NZ_JBGUBD010000001.1"/>
</dbReference>
<dbReference type="InterPro" id="IPR028250">
    <property type="entry name" value="DsbDN"/>
</dbReference>
<comment type="caution">
    <text evidence="3">The sequence shown here is derived from an EMBL/GenBank/DDBJ whole genome shotgun (WGS) entry which is preliminary data.</text>
</comment>
<evidence type="ECO:0000313" key="4">
    <source>
        <dbReference type="Proteomes" id="UP001575105"/>
    </source>
</evidence>
<dbReference type="InterPro" id="IPR012341">
    <property type="entry name" value="6hp_glycosidase-like_sf"/>
</dbReference>
<evidence type="ECO:0000313" key="3">
    <source>
        <dbReference type="EMBL" id="MFA9476841.1"/>
    </source>
</evidence>
<dbReference type="PANTHER" id="PTHR42899">
    <property type="entry name" value="SPERMATOGENESIS-ASSOCIATED PROTEIN 20"/>
    <property type="match status" value="1"/>
</dbReference>
<feature type="domain" description="Thiol:disulfide interchange protein DsbD N-terminal" evidence="2">
    <location>
        <begin position="654"/>
        <end position="766"/>
    </location>
</feature>
<sequence>MAEYTNRLVNETSPYLLQHAHNPVDWYPWGEEAFEAARREGKPIFLSVGYSTCYWCHVMERQVFEHERFAEQMNASFVNVKVDREERPDVDDLYMTAVQLMTQRGGWPMSVFLTPPSPEAGADAGGYGLKPFWAGTYLPPEPSHGMPSFGQVLEGLSSAWRDRREEVLAQASQVASAVREQLRHRDLSGSVDVDVVQTAANRLLGVYDAEHGGFGSAPKFPQPSQLAFLLAVRRNSDSGSVEQALLHTLDRMARGGIYDQLGGGFHRYSVDEQWLVPHFEKMLYDNGQLVELYADAYARWPGHSLAGQWARVMRETCDYVLREMTDGSGALWSAQDAEVEAREGGNYVWTREEVEQAIGDEALAAVAVRMFGLDRGTNFRDPHSPDAQPVNVLFLPQSLDVLATELKEPMESLLEKRRRIMRVLKEVRDGRPQPSTDDKVLVSWNGMMIAGLARAGAVLDEAGYLDAAERAAEAIMEQMSDGEGLRHTMRRGDARLPAYLEDYAFFVHGLLALHRAERGDGRYLERAQHYTKYAAEHFKAPGGGYYDTLADQEDLFVRLRSTYDGVIPSANSQMAHNLIELYSLSDERAYLERAADDLFAFGAALRERGPAMLHMMHALMRLIEIDPALLRASAEVRAAGGAARPQVVSATVETQRVDMAAGEVEVAVSVKVEQGHHLNAARVDDERLVATELAVEPGDAWEMEVAYPAGTLRELAYAEEPVHVYEGQVVIGARLRRVGGEGDSGEVRLRLRYQACSDRACMEAEELVLPVKVGA</sequence>
<dbReference type="Pfam" id="PF03190">
    <property type="entry name" value="Thioredox_DsbH"/>
    <property type="match status" value="1"/>
</dbReference>
<evidence type="ECO:0000259" key="1">
    <source>
        <dbReference type="Pfam" id="PF03190"/>
    </source>
</evidence>
<dbReference type="SUPFAM" id="SSF52833">
    <property type="entry name" value="Thioredoxin-like"/>
    <property type="match status" value="1"/>
</dbReference>
<reference evidence="3 4" key="1">
    <citation type="submission" date="2024-08" db="EMBL/GenBank/DDBJ databases">
        <title>Whole-genome sequencing of halo(alkali)philic microorganisms from hypersaline lakes.</title>
        <authorList>
            <person name="Sorokin D.Y."/>
            <person name="Merkel A.Y."/>
            <person name="Messina E."/>
            <person name="Yakimov M."/>
        </authorList>
    </citation>
    <scope>NUCLEOTIDE SEQUENCE [LARGE SCALE GENOMIC DNA]</scope>
    <source>
        <strain evidence="3 4">AB-hyl4</strain>
    </source>
</reference>
<dbReference type="Pfam" id="PF11412">
    <property type="entry name" value="DsbD_N"/>
    <property type="match status" value="1"/>
</dbReference>
<accession>A0ABV4TZZ2</accession>
<feature type="domain" description="Spermatogenesis-associated protein 20-like TRX" evidence="1">
    <location>
        <begin position="5"/>
        <end position="178"/>
    </location>
</feature>
<keyword evidence="4" id="KW-1185">Reference proteome</keyword>
<dbReference type="PANTHER" id="PTHR42899:SF1">
    <property type="entry name" value="SPERMATOGENESIS-ASSOCIATED PROTEIN 20"/>
    <property type="match status" value="1"/>
</dbReference>
<dbReference type="Gene3D" id="1.50.10.10">
    <property type="match status" value="1"/>
</dbReference>
<protein>
    <submittedName>
        <fullName evidence="3">DUF255 domain-containing protein</fullName>
    </submittedName>
</protein>
<gene>
    <name evidence="3" type="ORF">ACERK3_00910</name>
</gene>
<dbReference type="InterPro" id="IPR036249">
    <property type="entry name" value="Thioredoxin-like_sf"/>
</dbReference>
<dbReference type="Proteomes" id="UP001575105">
    <property type="component" value="Unassembled WGS sequence"/>
</dbReference>
<dbReference type="PIRSF" id="PIRSF006402">
    <property type="entry name" value="UCP006402_thioredoxin"/>
    <property type="match status" value="1"/>
</dbReference>
<name>A0ABV4TZZ2_9BACT</name>
<dbReference type="Gene3D" id="2.60.40.1250">
    <property type="entry name" value="Thiol:disulfide interchange protein DsbD, N-terminal domain"/>
    <property type="match status" value="1"/>
</dbReference>
<dbReference type="Gene3D" id="3.40.30.10">
    <property type="entry name" value="Glutaredoxin"/>
    <property type="match status" value="1"/>
</dbReference>
<dbReference type="EMBL" id="JBGUBD010000001">
    <property type="protein sequence ID" value="MFA9476841.1"/>
    <property type="molecule type" value="Genomic_DNA"/>
</dbReference>
<dbReference type="InterPro" id="IPR024705">
    <property type="entry name" value="Ssp411"/>
</dbReference>
<dbReference type="InterPro" id="IPR004879">
    <property type="entry name" value="Ssp411-like_TRX"/>
</dbReference>
<evidence type="ECO:0000259" key="2">
    <source>
        <dbReference type="Pfam" id="PF11412"/>
    </source>
</evidence>
<organism evidence="3 4">
    <name type="scientific">Natronomicrosphaera hydrolytica</name>
    <dbReference type="NCBI Taxonomy" id="3242702"/>
    <lineage>
        <taxon>Bacteria</taxon>
        <taxon>Pseudomonadati</taxon>
        <taxon>Planctomycetota</taxon>
        <taxon>Phycisphaerae</taxon>
        <taxon>Phycisphaerales</taxon>
        <taxon>Phycisphaeraceae</taxon>
        <taxon>Natronomicrosphaera</taxon>
    </lineage>
</organism>
<dbReference type="SUPFAM" id="SSF48208">
    <property type="entry name" value="Six-hairpin glycosidases"/>
    <property type="match status" value="1"/>
</dbReference>
<dbReference type="CDD" id="cd02955">
    <property type="entry name" value="SSP411"/>
    <property type="match status" value="1"/>
</dbReference>
<proteinExistence type="predicted"/>
<dbReference type="InterPro" id="IPR036929">
    <property type="entry name" value="DsbDN_sf"/>
</dbReference>
<dbReference type="InterPro" id="IPR008928">
    <property type="entry name" value="6-hairpin_glycosidase_sf"/>
</dbReference>